<protein>
    <submittedName>
        <fullName evidence="2">10884_t:CDS:1</fullName>
    </submittedName>
</protein>
<evidence type="ECO:0000313" key="2">
    <source>
        <dbReference type="EMBL" id="CAG8668059.1"/>
    </source>
</evidence>
<reference evidence="2" key="1">
    <citation type="submission" date="2021-06" db="EMBL/GenBank/DDBJ databases">
        <authorList>
            <person name="Kallberg Y."/>
            <person name="Tangrot J."/>
            <person name="Rosling A."/>
        </authorList>
    </citation>
    <scope>NUCLEOTIDE SEQUENCE</scope>
    <source>
        <strain evidence="2">MA453B</strain>
    </source>
</reference>
<dbReference type="AlphaFoldDB" id="A0A9N9E9S9"/>
<evidence type="ECO:0000256" key="1">
    <source>
        <dbReference type="SAM" id="MobiDB-lite"/>
    </source>
</evidence>
<feature type="non-terminal residue" evidence="2">
    <location>
        <position position="172"/>
    </location>
</feature>
<dbReference type="EMBL" id="CAJVPY010006719">
    <property type="protein sequence ID" value="CAG8668059.1"/>
    <property type="molecule type" value="Genomic_DNA"/>
</dbReference>
<name>A0A9N9E9S9_9GLOM</name>
<accession>A0A9N9E9S9</accession>
<feature type="compositionally biased region" description="Low complexity" evidence="1">
    <location>
        <begin position="12"/>
        <end position="25"/>
    </location>
</feature>
<proteinExistence type="predicted"/>
<sequence length="172" mass="18348">MDTPISTSNQFSHSSNQAPNNPSSAKRSRQNDPNSTVTQMDYSLTTFTPTALTTQSQQCGQNTIPPENNKLIGAPVPIPVSIGKIAKIPTLIITTNIVPNLVQQPISAVDLQPSDLPGLSEPEDTLTTEPNLLTADNLALLSDSTANSQQDLPIDTHSNATIESLPKKSYTT</sequence>
<gene>
    <name evidence="2" type="ORF">DERYTH_LOCUS11073</name>
</gene>
<feature type="region of interest" description="Disordered" evidence="1">
    <location>
        <begin position="148"/>
        <end position="172"/>
    </location>
</feature>
<feature type="compositionally biased region" description="Polar residues" evidence="1">
    <location>
        <begin position="1"/>
        <end position="11"/>
    </location>
</feature>
<keyword evidence="3" id="KW-1185">Reference proteome</keyword>
<feature type="region of interest" description="Disordered" evidence="1">
    <location>
        <begin position="1"/>
        <end position="37"/>
    </location>
</feature>
<organism evidence="2 3">
    <name type="scientific">Dentiscutata erythropus</name>
    <dbReference type="NCBI Taxonomy" id="1348616"/>
    <lineage>
        <taxon>Eukaryota</taxon>
        <taxon>Fungi</taxon>
        <taxon>Fungi incertae sedis</taxon>
        <taxon>Mucoromycota</taxon>
        <taxon>Glomeromycotina</taxon>
        <taxon>Glomeromycetes</taxon>
        <taxon>Diversisporales</taxon>
        <taxon>Gigasporaceae</taxon>
        <taxon>Dentiscutata</taxon>
    </lineage>
</organism>
<feature type="compositionally biased region" description="Polar residues" evidence="1">
    <location>
        <begin position="148"/>
        <end position="162"/>
    </location>
</feature>
<evidence type="ECO:0000313" key="3">
    <source>
        <dbReference type="Proteomes" id="UP000789405"/>
    </source>
</evidence>
<comment type="caution">
    <text evidence="2">The sequence shown here is derived from an EMBL/GenBank/DDBJ whole genome shotgun (WGS) entry which is preliminary data.</text>
</comment>
<dbReference type="Proteomes" id="UP000789405">
    <property type="component" value="Unassembled WGS sequence"/>
</dbReference>